<evidence type="ECO:0000313" key="3">
    <source>
        <dbReference type="Proteomes" id="UP001183643"/>
    </source>
</evidence>
<name>A0AAE3YQ40_9ACTN</name>
<proteinExistence type="predicted"/>
<comment type="caution">
    <text evidence="2">The sequence shown here is derived from an EMBL/GenBank/DDBJ whole genome shotgun (WGS) entry which is preliminary data.</text>
</comment>
<dbReference type="SMART" id="SM00886">
    <property type="entry name" value="Dabb"/>
    <property type="match status" value="1"/>
</dbReference>
<accession>A0AAE3YQ40</accession>
<dbReference type="Gene3D" id="3.30.70.100">
    <property type="match status" value="1"/>
</dbReference>
<gene>
    <name evidence="2" type="ORF">J2S41_003365</name>
</gene>
<dbReference type="EMBL" id="JAVDYB010000001">
    <property type="protein sequence ID" value="MDR7276587.1"/>
    <property type="molecule type" value="Genomic_DNA"/>
</dbReference>
<reference evidence="2" key="1">
    <citation type="submission" date="2023-07" db="EMBL/GenBank/DDBJ databases">
        <title>Sequencing the genomes of 1000 actinobacteria strains.</title>
        <authorList>
            <person name="Klenk H.-P."/>
        </authorList>
    </citation>
    <scope>NUCLEOTIDE SEQUENCE</scope>
    <source>
        <strain evidence="2">DSM 44707</strain>
    </source>
</reference>
<dbReference type="AlphaFoldDB" id="A0AAE3YQ40"/>
<dbReference type="Proteomes" id="UP001183643">
    <property type="component" value="Unassembled WGS sequence"/>
</dbReference>
<keyword evidence="3" id="KW-1185">Reference proteome</keyword>
<dbReference type="SUPFAM" id="SSF54909">
    <property type="entry name" value="Dimeric alpha+beta barrel"/>
    <property type="match status" value="1"/>
</dbReference>
<dbReference type="PROSITE" id="PS51502">
    <property type="entry name" value="S_R_A_B_BARREL"/>
    <property type="match status" value="1"/>
</dbReference>
<dbReference type="RefSeq" id="WP_310368796.1">
    <property type="nucleotide sequence ID" value="NZ_JAVDYB010000001.1"/>
</dbReference>
<organism evidence="2 3">
    <name type="scientific">Catenuloplanes atrovinosus</name>
    <dbReference type="NCBI Taxonomy" id="137266"/>
    <lineage>
        <taxon>Bacteria</taxon>
        <taxon>Bacillati</taxon>
        <taxon>Actinomycetota</taxon>
        <taxon>Actinomycetes</taxon>
        <taxon>Micromonosporales</taxon>
        <taxon>Micromonosporaceae</taxon>
        <taxon>Catenuloplanes</taxon>
    </lineage>
</organism>
<feature type="domain" description="Stress-response A/B barrel" evidence="1">
    <location>
        <begin position="2"/>
        <end position="93"/>
    </location>
</feature>
<sequence>MIRNVVVGRLRPGVPRDEIDRALAAIVALEPAGCLTVDAGVDAGLRAGNWSFAITGDFADEAAYRRYDHDVEHNRVREEMFALICEEIVRVQFQVAA</sequence>
<protein>
    <recommendedName>
        <fullName evidence="1">Stress-response A/B barrel domain-containing protein</fullName>
    </recommendedName>
</protein>
<evidence type="ECO:0000313" key="2">
    <source>
        <dbReference type="EMBL" id="MDR7276587.1"/>
    </source>
</evidence>
<evidence type="ECO:0000259" key="1">
    <source>
        <dbReference type="PROSITE" id="PS51502"/>
    </source>
</evidence>
<dbReference type="InterPro" id="IPR013097">
    <property type="entry name" value="Dabb"/>
</dbReference>
<dbReference type="InterPro" id="IPR011008">
    <property type="entry name" value="Dimeric_a/b-barrel"/>
</dbReference>
<dbReference type="Pfam" id="PF07876">
    <property type="entry name" value="Dabb"/>
    <property type="match status" value="1"/>
</dbReference>